<dbReference type="GO" id="GO:0003677">
    <property type="term" value="F:DNA binding"/>
    <property type="evidence" value="ECO:0007669"/>
    <property type="project" value="UniProtKB-KW"/>
</dbReference>
<dbReference type="NCBIfam" id="NF005048">
    <property type="entry name" value="PRK06461.1-1"/>
    <property type="match status" value="1"/>
</dbReference>
<dbReference type="GO" id="GO:0010212">
    <property type="term" value="P:response to ionizing radiation"/>
    <property type="evidence" value="ECO:0007669"/>
    <property type="project" value="TreeGrafter"/>
</dbReference>
<dbReference type="PANTHER" id="PTHR13356">
    <property type="entry name" value="OB FOLD NUCLEIC ACID BINDING PROTEIN-RELATED"/>
    <property type="match status" value="1"/>
</dbReference>
<dbReference type="EMBL" id="CP146016">
    <property type="protein sequence ID" value="WWQ61381.1"/>
    <property type="molecule type" value="Genomic_DNA"/>
</dbReference>
<dbReference type="Pfam" id="PF21473">
    <property type="entry name" value="OB_Ssb-like"/>
    <property type="match status" value="1"/>
</dbReference>
<feature type="compositionally biased region" description="Basic residues" evidence="2">
    <location>
        <begin position="128"/>
        <end position="138"/>
    </location>
</feature>
<evidence type="ECO:0000256" key="2">
    <source>
        <dbReference type="SAM" id="MobiDB-lite"/>
    </source>
</evidence>
<evidence type="ECO:0000256" key="1">
    <source>
        <dbReference type="ARBA" id="ARBA00023125"/>
    </source>
</evidence>
<proteinExistence type="predicted"/>
<reference evidence="4 5" key="1">
    <citation type="submission" date="2024-02" db="EMBL/GenBank/DDBJ databases">
        <title>STSV induces naive adaptation in Sulfolobus.</title>
        <authorList>
            <person name="Xiang X."/>
            <person name="Song M."/>
        </authorList>
    </citation>
    <scope>NUCLEOTIDE SEQUENCE [LARGE SCALE GENOMIC DNA]</scope>
    <source>
        <strain evidence="4 5">RT2</strain>
    </source>
</reference>
<dbReference type="CDD" id="cd04491">
    <property type="entry name" value="SoSSB_OBF"/>
    <property type="match status" value="1"/>
</dbReference>
<feature type="domain" description="Single-stranded DNA binding protein Ssb-like OB fold" evidence="3">
    <location>
        <begin position="8"/>
        <end position="89"/>
    </location>
</feature>
<dbReference type="InterPro" id="IPR048970">
    <property type="entry name" value="OB_Ssb-like"/>
</dbReference>
<accession>A0AAX4L2J2</accession>
<dbReference type="InterPro" id="IPR051231">
    <property type="entry name" value="SOSS-B"/>
</dbReference>
<feature type="compositionally biased region" description="Polar residues" evidence="2">
    <location>
        <begin position="103"/>
        <end position="116"/>
    </location>
</feature>
<name>A0AAX4L2J2_9CREN</name>
<feature type="region of interest" description="Disordered" evidence="2">
    <location>
        <begin position="90"/>
        <end position="149"/>
    </location>
</feature>
<organism evidence="4 5">
    <name type="scientific">Sulfolobus tengchongensis</name>
    <dbReference type="NCBI Taxonomy" id="207809"/>
    <lineage>
        <taxon>Archaea</taxon>
        <taxon>Thermoproteota</taxon>
        <taxon>Thermoprotei</taxon>
        <taxon>Sulfolobales</taxon>
        <taxon>Sulfolobaceae</taxon>
        <taxon>Sulfolobus</taxon>
    </lineage>
</organism>
<dbReference type="AlphaFoldDB" id="A0AAX4L2J2"/>
<evidence type="ECO:0000313" key="4">
    <source>
        <dbReference type="EMBL" id="WWQ61381.1"/>
    </source>
</evidence>
<dbReference type="GO" id="GO:0000724">
    <property type="term" value="P:double-strand break repair via homologous recombination"/>
    <property type="evidence" value="ECO:0007669"/>
    <property type="project" value="TreeGrafter"/>
</dbReference>
<dbReference type="InterPro" id="IPR012340">
    <property type="entry name" value="NA-bd_OB-fold"/>
</dbReference>
<keyword evidence="1" id="KW-0238">DNA-binding</keyword>
<protein>
    <submittedName>
        <fullName evidence="4">Single-stranded DNA binding protein</fullName>
    </submittedName>
</protein>
<evidence type="ECO:0000259" key="3">
    <source>
        <dbReference type="Pfam" id="PF21473"/>
    </source>
</evidence>
<dbReference type="Gene3D" id="2.40.50.140">
    <property type="entry name" value="Nucleic acid-binding proteins"/>
    <property type="match status" value="1"/>
</dbReference>
<dbReference type="FunFam" id="2.40.50.140:FF:000588">
    <property type="entry name" value="Single-stranded DNA binding protein Ssb"/>
    <property type="match status" value="1"/>
</dbReference>
<keyword evidence="5" id="KW-1185">Reference proteome</keyword>
<dbReference type="Proteomes" id="UP001432202">
    <property type="component" value="Chromosome"/>
</dbReference>
<evidence type="ECO:0000313" key="5">
    <source>
        <dbReference type="Proteomes" id="UP001432202"/>
    </source>
</evidence>
<dbReference type="GeneID" id="89336041"/>
<dbReference type="SUPFAM" id="SSF50249">
    <property type="entry name" value="Nucleic acid-binding proteins"/>
    <property type="match status" value="1"/>
</dbReference>
<gene>
    <name evidence="4" type="primary">ssb</name>
    <name evidence="4" type="ORF">V6M85_04695</name>
</gene>
<dbReference type="RefSeq" id="WP_338603625.1">
    <property type="nucleotide sequence ID" value="NZ_CP146016.1"/>
</dbReference>
<sequence length="149" mass="16226">MEEKIGNLKPNMESVDVTVRVLEANEARQIQTKNGVRTISEAIVGDETGRVKLTLWGKHAGSIKEGQVIKIENAWTTAFKGQVQLNAGSKTKISEASEDGFPDSSQIPENTPTAPQQMRGGGRGFRGGGRRYGGRRGGRRQESEEGEEE</sequence>
<dbReference type="PANTHER" id="PTHR13356:SF0">
    <property type="entry name" value="SOSS COMPLEX SUBUNIT B HOMOLOG"/>
    <property type="match status" value="1"/>
</dbReference>